<gene>
    <name evidence="5" type="ORF">H9747_13220</name>
</gene>
<dbReference type="PANTHER" id="PTHR33705">
    <property type="entry name" value="PHOSPHOCARRIER PROTEIN HPR"/>
    <property type="match status" value="1"/>
</dbReference>
<dbReference type="PANTHER" id="PTHR33705:SF2">
    <property type="entry name" value="PHOSPHOCARRIER PROTEIN NPR"/>
    <property type="match status" value="1"/>
</dbReference>
<dbReference type="SUPFAM" id="SSF55594">
    <property type="entry name" value="HPr-like"/>
    <property type="match status" value="1"/>
</dbReference>
<evidence type="ECO:0000256" key="1">
    <source>
        <dbReference type="ARBA" id="ARBA00004496"/>
    </source>
</evidence>
<reference evidence="5" key="2">
    <citation type="submission" date="2021-04" db="EMBL/GenBank/DDBJ databases">
        <authorList>
            <person name="Gilroy R."/>
        </authorList>
    </citation>
    <scope>NUCLEOTIDE SEQUENCE</scope>
    <source>
        <strain evidence="5">CHK195-9823</strain>
    </source>
</reference>
<dbReference type="CDD" id="cd00367">
    <property type="entry name" value="PTS-HPr_like"/>
    <property type="match status" value="1"/>
</dbReference>
<protein>
    <submittedName>
        <fullName evidence="5">HPr family phosphocarrier protein</fullName>
    </submittedName>
</protein>
<evidence type="ECO:0000313" key="5">
    <source>
        <dbReference type="EMBL" id="HIV39932.1"/>
    </source>
</evidence>
<dbReference type="InterPro" id="IPR050399">
    <property type="entry name" value="HPr"/>
</dbReference>
<evidence type="ECO:0000256" key="3">
    <source>
        <dbReference type="ARBA" id="ARBA00022683"/>
    </source>
</evidence>
<evidence type="ECO:0000256" key="2">
    <source>
        <dbReference type="ARBA" id="ARBA00022490"/>
    </source>
</evidence>
<dbReference type="NCBIfam" id="TIGR01003">
    <property type="entry name" value="PTS_HPr_family"/>
    <property type="match status" value="1"/>
</dbReference>
<dbReference type="InterPro" id="IPR000032">
    <property type="entry name" value="HPr-like"/>
</dbReference>
<dbReference type="PRINTS" id="PR00107">
    <property type="entry name" value="PHOSPHOCPHPR"/>
</dbReference>
<dbReference type="Gene3D" id="3.30.1340.10">
    <property type="entry name" value="HPr-like"/>
    <property type="match status" value="1"/>
</dbReference>
<keyword evidence="3" id="KW-0598">Phosphotransferase system</keyword>
<dbReference type="Pfam" id="PF00381">
    <property type="entry name" value="PTS-HPr"/>
    <property type="match status" value="1"/>
</dbReference>
<accession>A0A9D1TGZ6</accession>
<comment type="subcellular location">
    <subcellularLocation>
        <location evidence="1">Cytoplasm</location>
    </subcellularLocation>
</comment>
<dbReference type="InterPro" id="IPR035895">
    <property type="entry name" value="HPr-like_sf"/>
</dbReference>
<sequence length="98" mass="10446">MVSKKVKIINPSGLHLRTATVLSNSVLKYNAKLQFAYEKNNVKGVVNLKSILNIVAAGVIQGQEIVITSEGPDEKEALAAAVAAIENGLGEMDENKNL</sequence>
<dbReference type="EMBL" id="DXIQ01000092">
    <property type="protein sequence ID" value="HIV39932.1"/>
    <property type="molecule type" value="Genomic_DNA"/>
</dbReference>
<proteinExistence type="predicted"/>
<evidence type="ECO:0000259" key="4">
    <source>
        <dbReference type="PROSITE" id="PS51350"/>
    </source>
</evidence>
<name>A0A9D1TGZ6_9FIRM</name>
<keyword evidence="2" id="KW-0963">Cytoplasm</keyword>
<dbReference type="PROSITE" id="PS51350">
    <property type="entry name" value="PTS_HPR_DOM"/>
    <property type="match status" value="1"/>
</dbReference>
<dbReference type="GO" id="GO:0009401">
    <property type="term" value="P:phosphoenolpyruvate-dependent sugar phosphotransferase system"/>
    <property type="evidence" value="ECO:0007669"/>
    <property type="project" value="UniProtKB-KW"/>
</dbReference>
<organism evidence="5 6">
    <name type="scientific">Candidatus Blautia stercorigallinarum</name>
    <dbReference type="NCBI Taxonomy" id="2838501"/>
    <lineage>
        <taxon>Bacteria</taxon>
        <taxon>Bacillati</taxon>
        <taxon>Bacillota</taxon>
        <taxon>Clostridia</taxon>
        <taxon>Lachnospirales</taxon>
        <taxon>Lachnospiraceae</taxon>
        <taxon>Blautia</taxon>
    </lineage>
</organism>
<evidence type="ECO:0000313" key="6">
    <source>
        <dbReference type="Proteomes" id="UP000886814"/>
    </source>
</evidence>
<comment type="caution">
    <text evidence="5">The sequence shown here is derived from an EMBL/GenBank/DDBJ whole genome shotgun (WGS) entry which is preliminary data.</text>
</comment>
<dbReference type="Proteomes" id="UP000886814">
    <property type="component" value="Unassembled WGS sequence"/>
</dbReference>
<dbReference type="GO" id="GO:0005737">
    <property type="term" value="C:cytoplasm"/>
    <property type="evidence" value="ECO:0007669"/>
    <property type="project" value="UniProtKB-SubCell"/>
</dbReference>
<feature type="domain" description="HPr" evidence="4">
    <location>
        <begin position="1"/>
        <end position="92"/>
    </location>
</feature>
<dbReference type="AlphaFoldDB" id="A0A9D1TGZ6"/>
<reference evidence="5" key="1">
    <citation type="journal article" date="2021" name="PeerJ">
        <title>Extensive microbial diversity within the chicken gut microbiome revealed by metagenomics and culture.</title>
        <authorList>
            <person name="Gilroy R."/>
            <person name="Ravi A."/>
            <person name="Getino M."/>
            <person name="Pursley I."/>
            <person name="Horton D.L."/>
            <person name="Alikhan N.F."/>
            <person name="Baker D."/>
            <person name="Gharbi K."/>
            <person name="Hall N."/>
            <person name="Watson M."/>
            <person name="Adriaenssens E.M."/>
            <person name="Foster-Nyarko E."/>
            <person name="Jarju S."/>
            <person name="Secka A."/>
            <person name="Antonio M."/>
            <person name="Oren A."/>
            <person name="Chaudhuri R.R."/>
            <person name="La Ragione R."/>
            <person name="Hildebrand F."/>
            <person name="Pallen M.J."/>
        </authorList>
    </citation>
    <scope>NUCLEOTIDE SEQUENCE</scope>
    <source>
        <strain evidence="5">CHK195-9823</strain>
    </source>
</reference>